<proteinExistence type="predicted"/>
<evidence type="ECO:0000256" key="1">
    <source>
        <dbReference type="SAM" id="SignalP"/>
    </source>
</evidence>
<feature type="signal peptide" evidence="1">
    <location>
        <begin position="1"/>
        <end position="24"/>
    </location>
</feature>
<keyword evidence="3" id="KW-1185">Reference proteome</keyword>
<reference evidence="2 3" key="2">
    <citation type="journal article" date="2019" name="G3 (Bethesda)">
        <title>Hybrid Assembly of the Genome of the Entomopathogenic Nematode Steinernema carpocapsae Identifies the X-Chromosome.</title>
        <authorList>
            <person name="Serra L."/>
            <person name="Macchietto M."/>
            <person name="Macias-Munoz A."/>
            <person name="McGill C.J."/>
            <person name="Rodriguez I.M."/>
            <person name="Rodriguez B."/>
            <person name="Murad R."/>
            <person name="Mortazavi A."/>
        </authorList>
    </citation>
    <scope>NUCLEOTIDE SEQUENCE [LARGE SCALE GENOMIC DNA]</scope>
    <source>
        <strain evidence="2 3">ALL</strain>
    </source>
</reference>
<evidence type="ECO:0000313" key="3">
    <source>
        <dbReference type="Proteomes" id="UP000298663"/>
    </source>
</evidence>
<evidence type="ECO:0000313" key="2">
    <source>
        <dbReference type="EMBL" id="TKR77653.1"/>
    </source>
</evidence>
<keyword evidence="1" id="KW-0732">Signal</keyword>
<accession>A0A4U5N5X5</accession>
<dbReference type="Proteomes" id="UP000298663">
    <property type="component" value="Unassembled WGS sequence"/>
</dbReference>
<protein>
    <recommendedName>
        <fullName evidence="4">Secreted protein</fullName>
    </recommendedName>
</protein>
<feature type="chain" id="PRO_5020699754" description="Secreted protein" evidence="1">
    <location>
        <begin position="25"/>
        <end position="66"/>
    </location>
</feature>
<evidence type="ECO:0008006" key="4">
    <source>
        <dbReference type="Google" id="ProtNLM"/>
    </source>
</evidence>
<dbReference type="AlphaFoldDB" id="A0A4U5N5X5"/>
<organism evidence="2 3">
    <name type="scientific">Steinernema carpocapsae</name>
    <name type="common">Entomopathogenic nematode</name>
    <dbReference type="NCBI Taxonomy" id="34508"/>
    <lineage>
        <taxon>Eukaryota</taxon>
        <taxon>Metazoa</taxon>
        <taxon>Ecdysozoa</taxon>
        <taxon>Nematoda</taxon>
        <taxon>Chromadorea</taxon>
        <taxon>Rhabditida</taxon>
        <taxon>Tylenchina</taxon>
        <taxon>Panagrolaimomorpha</taxon>
        <taxon>Strongyloidoidea</taxon>
        <taxon>Steinernematidae</taxon>
        <taxon>Steinernema</taxon>
    </lineage>
</organism>
<dbReference type="EMBL" id="AZBU02000005">
    <property type="protein sequence ID" value="TKR77653.1"/>
    <property type="molecule type" value="Genomic_DNA"/>
</dbReference>
<comment type="caution">
    <text evidence="2">The sequence shown here is derived from an EMBL/GenBank/DDBJ whole genome shotgun (WGS) entry which is preliminary data.</text>
</comment>
<name>A0A4U5N5X5_STECR</name>
<reference evidence="2 3" key="1">
    <citation type="journal article" date="2015" name="Genome Biol.">
        <title>Comparative genomics of Steinernema reveals deeply conserved gene regulatory networks.</title>
        <authorList>
            <person name="Dillman A.R."/>
            <person name="Macchietto M."/>
            <person name="Porter C.F."/>
            <person name="Rogers A."/>
            <person name="Williams B."/>
            <person name="Antoshechkin I."/>
            <person name="Lee M.M."/>
            <person name="Goodwin Z."/>
            <person name="Lu X."/>
            <person name="Lewis E.E."/>
            <person name="Goodrich-Blair H."/>
            <person name="Stock S.P."/>
            <person name="Adams B.J."/>
            <person name="Sternberg P.W."/>
            <person name="Mortazavi A."/>
        </authorList>
    </citation>
    <scope>NUCLEOTIDE SEQUENCE [LARGE SCALE GENOMIC DNA]</scope>
    <source>
        <strain evidence="2 3">ALL</strain>
    </source>
</reference>
<gene>
    <name evidence="2" type="ORF">L596_018583</name>
</gene>
<sequence length="66" mass="7442">MVFALKIVLRVLLIIQGGRKKCLARHLRSLTRQKCLIPGVRGADDRSVSRYLLAKPTGRSQRVSLK</sequence>